<dbReference type="Gene3D" id="1.10.1200.10">
    <property type="entry name" value="ACP-like"/>
    <property type="match status" value="1"/>
</dbReference>
<dbReference type="PANTHER" id="PTHR22754">
    <property type="entry name" value="DISCO-INTERACTING PROTEIN 2 DIP2 -RELATED"/>
    <property type="match status" value="1"/>
</dbReference>
<dbReference type="Proteomes" id="UP000215086">
    <property type="component" value="Chromosome"/>
</dbReference>
<keyword evidence="8" id="KW-1133">Transmembrane helix</keyword>
<evidence type="ECO:0000256" key="6">
    <source>
        <dbReference type="ARBA" id="ARBA00023098"/>
    </source>
</evidence>
<keyword evidence="10" id="KW-0012">Acyltransferase</keyword>
<keyword evidence="8" id="KW-0812">Transmembrane</keyword>
<dbReference type="SUPFAM" id="SSF53383">
    <property type="entry name" value="PLP-dependent transferases"/>
    <property type="match status" value="1"/>
</dbReference>
<dbReference type="Pfam" id="PF00550">
    <property type="entry name" value="PP-binding"/>
    <property type="match status" value="1"/>
</dbReference>
<comment type="cofactor">
    <cofactor evidence="1">
        <name>pyridoxal 5'-phosphate</name>
        <dbReference type="ChEBI" id="CHEBI:597326"/>
    </cofactor>
</comment>
<dbReference type="InterPro" id="IPR042099">
    <property type="entry name" value="ANL_N_sf"/>
</dbReference>
<dbReference type="PANTHER" id="PTHR22754:SF32">
    <property type="entry name" value="DISCO-INTERACTING PROTEIN 2"/>
    <property type="match status" value="1"/>
</dbReference>
<feature type="compositionally biased region" description="Low complexity" evidence="7">
    <location>
        <begin position="626"/>
        <end position="650"/>
    </location>
</feature>
<dbReference type="KEGG" id="ttf:THTE_3150"/>
<dbReference type="CDD" id="cd05931">
    <property type="entry name" value="FAAL"/>
    <property type="match status" value="1"/>
</dbReference>
<evidence type="ECO:0000256" key="2">
    <source>
        <dbReference type="ARBA" id="ARBA00006432"/>
    </source>
</evidence>
<reference evidence="10 11" key="1">
    <citation type="journal article" name="Front. Microbiol.">
        <title>Sugar Metabolism of the First Thermophilic Planctomycete Thermogutta terrifontis: Comparative Genomic and Transcriptomic Approaches.</title>
        <authorList>
            <person name="Elcheninov A.G."/>
            <person name="Menzel P."/>
            <person name="Gudbergsdottir S.R."/>
            <person name="Slesarev A.I."/>
            <person name="Kadnikov V.V."/>
            <person name="Krogh A."/>
            <person name="Bonch-Osmolovskaya E.A."/>
            <person name="Peng X."/>
            <person name="Kublanov I.V."/>
        </authorList>
    </citation>
    <scope>NUCLEOTIDE SEQUENCE [LARGE SCALE GENOMIC DNA]</scope>
    <source>
        <strain evidence="10 11">R1</strain>
    </source>
</reference>
<dbReference type="GO" id="GO:0071766">
    <property type="term" value="P:Actinobacterium-type cell wall biogenesis"/>
    <property type="evidence" value="ECO:0007669"/>
    <property type="project" value="UniProtKB-ARBA"/>
</dbReference>
<dbReference type="SUPFAM" id="SSF56801">
    <property type="entry name" value="Acetyl-CoA synthetase-like"/>
    <property type="match status" value="1"/>
</dbReference>
<dbReference type="EMBL" id="CP018477">
    <property type="protein sequence ID" value="ASV75752.1"/>
    <property type="molecule type" value="Genomic_DNA"/>
</dbReference>
<dbReference type="Gene3D" id="3.30.300.30">
    <property type="match status" value="1"/>
</dbReference>
<dbReference type="GO" id="GO:0005886">
    <property type="term" value="C:plasma membrane"/>
    <property type="evidence" value="ECO:0007669"/>
    <property type="project" value="TreeGrafter"/>
</dbReference>
<evidence type="ECO:0000256" key="5">
    <source>
        <dbReference type="ARBA" id="ARBA00022898"/>
    </source>
</evidence>
<dbReference type="GO" id="GO:0006633">
    <property type="term" value="P:fatty acid biosynthetic process"/>
    <property type="evidence" value="ECO:0007669"/>
    <property type="project" value="TreeGrafter"/>
</dbReference>
<gene>
    <name evidence="10" type="ORF">THTE_3150</name>
</gene>
<dbReference type="PROSITE" id="PS00455">
    <property type="entry name" value="AMP_BINDING"/>
    <property type="match status" value="1"/>
</dbReference>
<dbReference type="FunFam" id="3.40.50.12780:FF:000013">
    <property type="entry name" value="Long-chain-fatty-acid--AMP ligase FadD32"/>
    <property type="match status" value="1"/>
</dbReference>
<evidence type="ECO:0000256" key="3">
    <source>
        <dbReference type="ARBA" id="ARBA00022598"/>
    </source>
</evidence>
<evidence type="ECO:0000259" key="9">
    <source>
        <dbReference type="PROSITE" id="PS50075"/>
    </source>
</evidence>
<keyword evidence="10" id="KW-0808">Transferase</keyword>
<dbReference type="AlphaFoldDB" id="A0A286RIJ5"/>
<organism evidence="10 11">
    <name type="scientific">Thermogutta terrifontis</name>
    <dbReference type="NCBI Taxonomy" id="1331910"/>
    <lineage>
        <taxon>Bacteria</taxon>
        <taxon>Pseudomonadati</taxon>
        <taxon>Planctomycetota</taxon>
        <taxon>Planctomycetia</taxon>
        <taxon>Pirellulales</taxon>
        <taxon>Thermoguttaceae</taxon>
        <taxon>Thermogutta</taxon>
    </lineage>
</organism>
<dbReference type="InterPro" id="IPR004839">
    <property type="entry name" value="Aminotransferase_I/II_large"/>
</dbReference>
<dbReference type="InterPro" id="IPR040097">
    <property type="entry name" value="FAAL/FAAC"/>
</dbReference>
<accession>A0A286RIJ5</accession>
<dbReference type="Gene3D" id="3.40.50.12780">
    <property type="entry name" value="N-terminal domain of ligase-like"/>
    <property type="match status" value="1"/>
</dbReference>
<dbReference type="Gene3D" id="3.90.1150.10">
    <property type="entry name" value="Aspartate Aminotransferase, domain 1"/>
    <property type="match status" value="1"/>
</dbReference>
<keyword evidence="5" id="KW-0663">Pyridoxal phosphate</keyword>
<dbReference type="PROSITE" id="PS00599">
    <property type="entry name" value="AA_TRANSFER_CLASS_2"/>
    <property type="match status" value="1"/>
</dbReference>
<dbReference type="EC" id="2.3.1.47" evidence="10"/>
<evidence type="ECO:0000313" key="10">
    <source>
        <dbReference type="EMBL" id="ASV75752.1"/>
    </source>
</evidence>
<dbReference type="SUPFAM" id="SSF47336">
    <property type="entry name" value="ACP-like"/>
    <property type="match status" value="1"/>
</dbReference>
<name>A0A286RIJ5_9BACT</name>
<dbReference type="InterPro" id="IPR036736">
    <property type="entry name" value="ACP-like_sf"/>
</dbReference>
<dbReference type="GO" id="GO:0016874">
    <property type="term" value="F:ligase activity"/>
    <property type="evidence" value="ECO:0007669"/>
    <property type="project" value="UniProtKB-KW"/>
</dbReference>
<dbReference type="InterPro" id="IPR015422">
    <property type="entry name" value="PyrdxlP-dep_Trfase_small"/>
</dbReference>
<dbReference type="InterPro" id="IPR045851">
    <property type="entry name" value="AMP-bd_C_sf"/>
</dbReference>
<dbReference type="InterPro" id="IPR001917">
    <property type="entry name" value="Aminotrans_II_pyridoxalP_BS"/>
</dbReference>
<keyword evidence="4" id="KW-0276">Fatty acid metabolism</keyword>
<evidence type="ECO:0000256" key="7">
    <source>
        <dbReference type="SAM" id="MobiDB-lite"/>
    </source>
</evidence>
<evidence type="ECO:0000256" key="8">
    <source>
        <dbReference type="SAM" id="Phobius"/>
    </source>
</evidence>
<keyword evidence="8" id="KW-0472">Membrane</keyword>
<evidence type="ECO:0000256" key="1">
    <source>
        <dbReference type="ARBA" id="ARBA00001933"/>
    </source>
</evidence>
<dbReference type="InterPro" id="IPR009081">
    <property type="entry name" value="PP-bd_ACP"/>
</dbReference>
<feature type="region of interest" description="Disordered" evidence="7">
    <location>
        <begin position="616"/>
        <end position="654"/>
    </location>
</feature>
<dbReference type="GO" id="GO:0070566">
    <property type="term" value="F:adenylyltransferase activity"/>
    <property type="evidence" value="ECO:0007669"/>
    <property type="project" value="TreeGrafter"/>
</dbReference>
<dbReference type="Gene3D" id="3.40.640.10">
    <property type="entry name" value="Type I PLP-dependent aspartate aminotransferase-like (Major domain)"/>
    <property type="match status" value="1"/>
</dbReference>
<dbReference type="GO" id="GO:0008710">
    <property type="term" value="F:8-amino-7-oxononanoate synthase activity"/>
    <property type="evidence" value="ECO:0007669"/>
    <property type="project" value="UniProtKB-EC"/>
</dbReference>
<dbReference type="Pfam" id="PF00501">
    <property type="entry name" value="AMP-binding"/>
    <property type="match status" value="1"/>
</dbReference>
<sequence>MRHRATYQPDDIAFIYLVDGETEEQPITYRELDRQARAIAAWLQTHDLVGERALLLYPPGLDFIAAFFGCLYAGVVAVPVYPPRRNRSMERIQAISDNARARVALTTRAVRDRVDTLIDETPHLKELSWLTTTEIEPHMEDRWEEPEIDSQTLAFLQYTSGSTGTPKGVMLTHANLLHNSALICWAFEHRRSGTGVYWLPSYHDMGLIGGIIQPVFVGRPNIMMAPMAFLQKPYRWLAAITKYRGTTSGGPNFAYDLCVRAITPQQRDTLDLSSWEVAFNGAEPVRADTIERFSEYFAPCGFRREAFYPCYGLAESTLMVSGGFVKEPPIIRLFDGEQIARGRAVECHPKAPHARALVGCGQQLPDGKIVIADPETCQRLPEGQIGEIWVQGPSVAVGYWENEEATQHTFRAHLADGEGPFMRTGDLGFLDRGELFVTGRIKDMIIIHGVNVYPQDIERTVQEADDRLRPNAGACFAVERDGREQLVIVQEVERRVKEGFDSIFQAIRRAVALEHELAVDAIVLIKPGSIPRTSSNKIQRFACRQAYLEGTLEVVAAWHREPSVEEEPLSALSPAAKTSESVQAVEKPEPALAAFSGGNGDGDLVQRLAQTADLGPAWQAAGGGSSSSSSGDGSRSAPSGGVSGGTPSTRPSREKIIEAVLAEVRRVARDRAEGLTLDTAITEIGLDSLERMEILASLEERFGGRFPAEILPELETCAQVVEAVEKYLGGVEQERRVIIPAGQEIPEDFYNIEKFPEYVALQERLRVLEASGLGNPFFTVHEGITNDRTVIGGREMINFSSYNYLGMSGDPVVIRAVQEAVERYGTSVSASRLVSGEKVIHRELEEELARFLGTEAAVVFVGGHATNETVIGHLFKPGDLILHDELSHNSILQGAILSGARRRPFPHNDWRTADRLLSLFRREYRRVLIVIEGVYSMDGDIPDLPHFIEVKKRHKALLMVDEAHSMGTIGETGRGIGEYFGVPRDGVDIWMGTLSKSFGSCGGYIAGKKALVEYLKYTAPGFVFSVGLSPPNAAAALASLRLLQKEPERVRRLRERAALFLGLARERGFDTGASRDSPVVPIILGHSLHSMQLSQALFRRGINVQPIVYPAVPESAARLRFFLTSRHTEEQIRYTIDVMTEEIDRIDPRYRLSRPASASPST</sequence>
<protein>
    <submittedName>
        <fullName evidence="10">8-amino-7-oxononanoate synthase</fullName>
        <ecNumber evidence="10">2.3.1.47</ecNumber>
    </submittedName>
</protein>
<dbReference type="InterPro" id="IPR000873">
    <property type="entry name" value="AMP-dep_synth/lig_dom"/>
</dbReference>
<feature type="region of interest" description="Disordered" evidence="7">
    <location>
        <begin position="565"/>
        <end position="586"/>
    </location>
</feature>
<evidence type="ECO:0000313" key="11">
    <source>
        <dbReference type="Proteomes" id="UP000215086"/>
    </source>
</evidence>
<dbReference type="InterPro" id="IPR015424">
    <property type="entry name" value="PyrdxlP-dep_Trfase"/>
</dbReference>
<keyword evidence="11" id="KW-1185">Reference proteome</keyword>
<dbReference type="InterPro" id="IPR025110">
    <property type="entry name" value="AMP-bd_C"/>
</dbReference>
<dbReference type="InterPro" id="IPR015421">
    <property type="entry name" value="PyrdxlP-dep_Trfase_major"/>
</dbReference>
<feature type="transmembrane region" description="Helical" evidence="8">
    <location>
        <begin position="63"/>
        <end position="81"/>
    </location>
</feature>
<dbReference type="Pfam" id="PF00155">
    <property type="entry name" value="Aminotran_1_2"/>
    <property type="match status" value="1"/>
</dbReference>
<proteinExistence type="inferred from homology"/>
<evidence type="ECO:0000256" key="4">
    <source>
        <dbReference type="ARBA" id="ARBA00022832"/>
    </source>
</evidence>
<comment type="similarity">
    <text evidence="2">Belongs to the ATP-dependent AMP-binding enzyme family.</text>
</comment>
<feature type="domain" description="Carrier" evidence="9">
    <location>
        <begin position="651"/>
        <end position="728"/>
    </location>
</feature>
<dbReference type="GO" id="GO:0030170">
    <property type="term" value="F:pyridoxal phosphate binding"/>
    <property type="evidence" value="ECO:0007669"/>
    <property type="project" value="InterPro"/>
</dbReference>
<dbReference type="InterPro" id="IPR020845">
    <property type="entry name" value="AMP-binding_CS"/>
</dbReference>
<dbReference type="Pfam" id="PF23024">
    <property type="entry name" value="AMP-dom_DIP2-like"/>
    <property type="match status" value="1"/>
</dbReference>
<keyword evidence="6" id="KW-0443">Lipid metabolism</keyword>
<dbReference type="PROSITE" id="PS50075">
    <property type="entry name" value="CARRIER"/>
    <property type="match status" value="1"/>
</dbReference>
<keyword evidence="3" id="KW-0436">Ligase</keyword>
<dbReference type="CDD" id="cd06454">
    <property type="entry name" value="KBL_like"/>
    <property type="match status" value="1"/>
</dbReference>